<dbReference type="AlphaFoldDB" id="A0A923HQ31"/>
<organism evidence="2 3">
    <name type="scientific">Undibacterium nitidum</name>
    <dbReference type="NCBI Taxonomy" id="2762298"/>
    <lineage>
        <taxon>Bacteria</taxon>
        <taxon>Pseudomonadati</taxon>
        <taxon>Pseudomonadota</taxon>
        <taxon>Betaproteobacteria</taxon>
        <taxon>Burkholderiales</taxon>
        <taxon>Oxalobacteraceae</taxon>
        <taxon>Undibacterium</taxon>
    </lineage>
</organism>
<reference evidence="2" key="1">
    <citation type="submission" date="2020-08" db="EMBL/GenBank/DDBJ databases">
        <title>Novel species isolated from subtropical streams in China.</title>
        <authorList>
            <person name="Lu H."/>
        </authorList>
    </citation>
    <scope>NUCLEOTIDE SEQUENCE</scope>
    <source>
        <strain evidence="2">LX22W</strain>
    </source>
</reference>
<sequence>MVLTEQELNLSNAVTVSQAGLRAIEAGSREIDLSSLQNVDSSAVAVMLSWQRHAQAQQRALSFTGVPASLQSLIALYGLQDFFHMVPISSAERH</sequence>
<dbReference type="SUPFAM" id="SSF52091">
    <property type="entry name" value="SpoIIaa-like"/>
    <property type="match status" value="1"/>
</dbReference>
<evidence type="ECO:0000259" key="1">
    <source>
        <dbReference type="PROSITE" id="PS50801"/>
    </source>
</evidence>
<dbReference type="RefSeq" id="WP_186917102.1">
    <property type="nucleotide sequence ID" value="NZ_JACOFZ010000005.1"/>
</dbReference>
<feature type="domain" description="STAS" evidence="1">
    <location>
        <begin position="1"/>
        <end position="94"/>
    </location>
</feature>
<dbReference type="PANTHER" id="PTHR35849">
    <property type="entry name" value="BLR2341 PROTEIN"/>
    <property type="match status" value="1"/>
</dbReference>
<dbReference type="PANTHER" id="PTHR35849:SF2">
    <property type="entry name" value="BLR2341 PROTEIN"/>
    <property type="match status" value="1"/>
</dbReference>
<dbReference type="Gene3D" id="3.30.750.24">
    <property type="entry name" value="STAS domain"/>
    <property type="match status" value="1"/>
</dbReference>
<evidence type="ECO:0000313" key="2">
    <source>
        <dbReference type="EMBL" id="MBC3882493.1"/>
    </source>
</evidence>
<dbReference type="PROSITE" id="PS50801">
    <property type="entry name" value="STAS"/>
    <property type="match status" value="1"/>
</dbReference>
<dbReference type="Pfam" id="PF13466">
    <property type="entry name" value="STAS_2"/>
    <property type="match status" value="1"/>
</dbReference>
<dbReference type="EMBL" id="JACOFZ010000005">
    <property type="protein sequence ID" value="MBC3882493.1"/>
    <property type="molecule type" value="Genomic_DNA"/>
</dbReference>
<dbReference type="InterPro" id="IPR002645">
    <property type="entry name" value="STAS_dom"/>
</dbReference>
<proteinExistence type="predicted"/>
<dbReference type="InterPro" id="IPR036513">
    <property type="entry name" value="STAS_dom_sf"/>
</dbReference>
<name>A0A923HQ31_9BURK</name>
<protein>
    <submittedName>
        <fullName evidence="2">STAS domain-containing protein</fullName>
    </submittedName>
</protein>
<dbReference type="Proteomes" id="UP000627446">
    <property type="component" value="Unassembled WGS sequence"/>
</dbReference>
<keyword evidence="3" id="KW-1185">Reference proteome</keyword>
<dbReference type="CDD" id="cd07043">
    <property type="entry name" value="STAS_anti-anti-sigma_factors"/>
    <property type="match status" value="1"/>
</dbReference>
<dbReference type="InterPro" id="IPR058548">
    <property type="entry name" value="MlaB-like_STAS"/>
</dbReference>
<dbReference type="InterPro" id="IPR052746">
    <property type="entry name" value="MlaB_ABC_Transporter"/>
</dbReference>
<gene>
    <name evidence="2" type="ORF">H8K36_13965</name>
</gene>
<evidence type="ECO:0000313" key="3">
    <source>
        <dbReference type="Proteomes" id="UP000627446"/>
    </source>
</evidence>
<accession>A0A923HQ31</accession>
<comment type="caution">
    <text evidence="2">The sequence shown here is derived from an EMBL/GenBank/DDBJ whole genome shotgun (WGS) entry which is preliminary data.</text>
</comment>